<comment type="similarity">
    <text evidence="2 8">Belongs to the Mediator complex subunit 18 family.</text>
</comment>
<organism evidence="9 10">
    <name type="scientific">Tuber melanosporum (strain Mel28)</name>
    <name type="common">Perigord black truffle</name>
    <dbReference type="NCBI Taxonomy" id="656061"/>
    <lineage>
        <taxon>Eukaryota</taxon>
        <taxon>Fungi</taxon>
        <taxon>Dikarya</taxon>
        <taxon>Ascomycota</taxon>
        <taxon>Pezizomycotina</taxon>
        <taxon>Pezizomycetes</taxon>
        <taxon>Pezizales</taxon>
        <taxon>Tuberaceae</taxon>
        <taxon>Tuber</taxon>
    </lineage>
</organism>
<keyword evidence="5 8" id="KW-0804">Transcription</keyword>
<keyword evidence="10" id="KW-1185">Reference proteome</keyword>
<dbReference type="InParanoid" id="D5G457"/>
<protein>
    <recommendedName>
        <fullName evidence="3 8">Mediator of RNA polymerase II transcription subunit 18</fullName>
    </recommendedName>
    <alternativeName>
        <fullName evidence="7 8">Mediator complex subunit 18</fullName>
    </alternativeName>
</protein>
<dbReference type="Proteomes" id="UP000006911">
    <property type="component" value="Unassembled WGS sequence"/>
</dbReference>
<comment type="subcellular location">
    <subcellularLocation>
        <location evidence="1 8">Nucleus</location>
    </subcellularLocation>
</comment>
<dbReference type="InterPro" id="IPR019095">
    <property type="entry name" value="Mediator_Med18"/>
</dbReference>
<dbReference type="AlphaFoldDB" id="D5G457"/>
<dbReference type="KEGG" id="tml:GSTUM_00003959001"/>
<dbReference type="PANTHER" id="PTHR13321:SF2">
    <property type="entry name" value="MEDIATOR OF RNA POLYMERASE II TRANSCRIPTION SUBUNIT 18"/>
    <property type="match status" value="1"/>
</dbReference>
<comment type="subunit">
    <text evidence="8">Component of the Mediator complex.</text>
</comment>
<proteinExistence type="inferred from homology"/>
<dbReference type="GO" id="GO:0016592">
    <property type="term" value="C:mediator complex"/>
    <property type="evidence" value="ECO:0007669"/>
    <property type="project" value="InterPro"/>
</dbReference>
<accession>D5G457</accession>
<dbReference type="Pfam" id="PF09637">
    <property type="entry name" value="Med18"/>
    <property type="match status" value="1"/>
</dbReference>
<dbReference type="HOGENOM" id="CLU_084516_0_0_1"/>
<name>D5G457_TUBMM</name>
<comment type="function">
    <text evidence="8">Component of the Mediator complex, a coactivator involved in the regulated transcription of nearly all RNA polymerase II-dependent genes. Mediator functions as a bridge to convey information from gene-specific regulatory proteins to the basal RNA polymerase II transcription machinery. Mediator is recruited to promoters by direct interactions with regulatory proteins and serves as a scaffold for the assembly of a functional preinitiation complex with RNA polymerase II and the general transcription factors.</text>
</comment>
<dbReference type="RefSeq" id="XP_002835179.1">
    <property type="nucleotide sequence ID" value="XM_002835133.1"/>
</dbReference>
<dbReference type="GO" id="GO:0070847">
    <property type="term" value="C:core mediator complex"/>
    <property type="evidence" value="ECO:0007669"/>
    <property type="project" value="TreeGrafter"/>
</dbReference>
<keyword evidence="8" id="KW-0010">Activator</keyword>
<sequence length="248" mass="27636">MPPPSHPPYAQSTYHELSLYSHIPAARQPQILRVISGITGMLPETTLEHHLVYKPKRPRQPGQNAELYYLQLISIVPGEQKQEEEEEGKNGYDVKSQKWRMRLEDIPEVTRRPVTSRNVLGAGFGEGDALGLVDSLGFMLQTTYFMTVSTLIHNNIIITLSQVLLPPPPPPLPAAPNVQYGNPYPTSGLQPLDPAGSWVLKAAVRVQSHQDVESINTGTGELKVFKELMRGMCDLEVAERLALDTRIR</sequence>
<dbReference type="EMBL" id="FN429986">
    <property type="protein sequence ID" value="CAZ79300.1"/>
    <property type="molecule type" value="Genomic_DNA"/>
</dbReference>
<dbReference type="GO" id="GO:0003712">
    <property type="term" value="F:transcription coregulator activity"/>
    <property type="evidence" value="ECO:0007669"/>
    <property type="project" value="InterPro"/>
</dbReference>
<dbReference type="eggNOG" id="ENOG502S7EN">
    <property type="taxonomic scope" value="Eukaryota"/>
</dbReference>
<keyword evidence="4 8" id="KW-0805">Transcription regulation</keyword>
<keyword evidence="6 8" id="KW-0539">Nucleus</keyword>
<dbReference type="GO" id="GO:0006357">
    <property type="term" value="P:regulation of transcription by RNA polymerase II"/>
    <property type="evidence" value="ECO:0007669"/>
    <property type="project" value="InterPro"/>
</dbReference>
<evidence type="ECO:0000256" key="8">
    <source>
        <dbReference type="RuleBase" id="RU364150"/>
    </source>
</evidence>
<dbReference type="GeneID" id="9182427"/>
<dbReference type="PANTHER" id="PTHR13321">
    <property type="entry name" value="MEDIATOR OF RNA POLYMERASE II TRANSCRIPTION, SUBUNIT 18"/>
    <property type="match status" value="1"/>
</dbReference>
<dbReference type="STRING" id="656061.D5G457"/>
<evidence type="ECO:0000256" key="4">
    <source>
        <dbReference type="ARBA" id="ARBA00023015"/>
    </source>
</evidence>
<evidence type="ECO:0000256" key="6">
    <source>
        <dbReference type="ARBA" id="ARBA00023242"/>
    </source>
</evidence>
<gene>
    <name evidence="8" type="primary">MED18</name>
    <name evidence="9" type="ORF">GSTUM_00003959001</name>
</gene>
<evidence type="ECO:0000313" key="10">
    <source>
        <dbReference type="Proteomes" id="UP000006911"/>
    </source>
</evidence>
<evidence type="ECO:0000256" key="7">
    <source>
        <dbReference type="ARBA" id="ARBA00032012"/>
    </source>
</evidence>
<dbReference type="GO" id="GO:0006369">
    <property type="term" value="P:termination of RNA polymerase II transcription"/>
    <property type="evidence" value="ECO:0007669"/>
    <property type="project" value="TreeGrafter"/>
</dbReference>
<evidence type="ECO:0000256" key="2">
    <source>
        <dbReference type="ARBA" id="ARBA00009814"/>
    </source>
</evidence>
<evidence type="ECO:0000256" key="5">
    <source>
        <dbReference type="ARBA" id="ARBA00023163"/>
    </source>
</evidence>
<evidence type="ECO:0000256" key="1">
    <source>
        <dbReference type="ARBA" id="ARBA00004123"/>
    </source>
</evidence>
<dbReference type="Gene3D" id="2.40.320.10">
    <property type="entry name" value="Hypothetical Protein Pfu-838710-001"/>
    <property type="match status" value="1"/>
</dbReference>
<reference evidence="9 10" key="1">
    <citation type="journal article" date="2010" name="Nature">
        <title>Perigord black truffle genome uncovers evolutionary origins and mechanisms of symbiosis.</title>
        <authorList>
            <person name="Martin F."/>
            <person name="Kohler A."/>
            <person name="Murat C."/>
            <person name="Balestrini R."/>
            <person name="Coutinho P.M."/>
            <person name="Jaillon O."/>
            <person name="Montanini B."/>
            <person name="Morin E."/>
            <person name="Noel B."/>
            <person name="Percudani R."/>
            <person name="Porcel B."/>
            <person name="Rubini A."/>
            <person name="Amicucci A."/>
            <person name="Amselem J."/>
            <person name="Anthouard V."/>
            <person name="Arcioni S."/>
            <person name="Artiguenave F."/>
            <person name="Aury J.M."/>
            <person name="Ballario P."/>
            <person name="Bolchi A."/>
            <person name="Brenna A."/>
            <person name="Brun A."/>
            <person name="Buee M."/>
            <person name="Cantarel B."/>
            <person name="Chevalier G."/>
            <person name="Couloux A."/>
            <person name="Da Silva C."/>
            <person name="Denoeud F."/>
            <person name="Duplessis S."/>
            <person name="Ghignone S."/>
            <person name="Hilselberger B."/>
            <person name="Iotti M."/>
            <person name="Marcais B."/>
            <person name="Mello A."/>
            <person name="Miranda M."/>
            <person name="Pacioni G."/>
            <person name="Quesneville H."/>
            <person name="Riccioni C."/>
            <person name="Ruotolo R."/>
            <person name="Splivallo R."/>
            <person name="Stocchi V."/>
            <person name="Tisserant E."/>
            <person name="Viscomi A.R."/>
            <person name="Zambonelli A."/>
            <person name="Zampieri E."/>
            <person name="Henrissat B."/>
            <person name="Lebrun M.H."/>
            <person name="Paolocci F."/>
            <person name="Bonfante P."/>
            <person name="Ottonello S."/>
            <person name="Wincker P."/>
        </authorList>
    </citation>
    <scope>NUCLEOTIDE SEQUENCE [LARGE SCALE GENOMIC DNA]</scope>
    <source>
        <strain evidence="9 10">Mel28</strain>
    </source>
</reference>
<evidence type="ECO:0000313" key="9">
    <source>
        <dbReference type="EMBL" id="CAZ79300.1"/>
    </source>
</evidence>
<evidence type="ECO:0000256" key="3">
    <source>
        <dbReference type="ARBA" id="ARBA00019612"/>
    </source>
</evidence>
<dbReference type="OMA" id="PVHQHHE"/>